<dbReference type="Proteomes" id="UP000746471">
    <property type="component" value="Unassembled WGS sequence"/>
</dbReference>
<keyword evidence="6" id="KW-1185">Reference proteome</keyword>
<evidence type="ECO:0000313" key="5">
    <source>
        <dbReference type="EMBL" id="MBS7526390.1"/>
    </source>
</evidence>
<feature type="chain" id="PRO_5047487719" evidence="4">
    <location>
        <begin position="22"/>
        <end position="355"/>
    </location>
</feature>
<evidence type="ECO:0000313" key="6">
    <source>
        <dbReference type="Proteomes" id="UP000746471"/>
    </source>
</evidence>
<dbReference type="InterPro" id="IPR038404">
    <property type="entry name" value="TRAP_DctP_sf"/>
</dbReference>
<dbReference type="NCBIfam" id="NF037995">
    <property type="entry name" value="TRAP_S1"/>
    <property type="match status" value="1"/>
</dbReference>
<dbReference type="PANTHER" id="PTHR33376:SF7">
    <property type="entry name" value="C4-DICARBOXYLATE-BINDING PROTEIN DCTB"/>
    <property type="match status" value="1"/>
</dbReference>
<protein>
    <submittedName>
        <fullName evidence="5">TRAP transporter substrate-binding protein</fullName>
    </submittedName>
</protein>
<dbReference type="PANTHER" id="PTHR33376">
    <property type="match status" value="1"/>
</dbReference>
<accession>A0ABS5PMI2</accession>
<reference evidence="5 6" key="1">
    <citation type="submission" date="2021-05" db="EMBL/GenBank/DDBJ databases">
        <title>Fusibacter ferrireducens sp. nov., an anaerobic, sulfur- and Fe-reducing bacterium isolated from the mangrove sediment.</title>
        <authorList>
            <person name="Qiu D."/>
        </authorList>
    </citation>
    <scope>NUCLEOTIDE SEQUENCE [LARGE SCALE GENOMIC DNA]</scope>
    <source>
        <strain evidence="5 6">DSM 12116</strain>
    </source>
</reference>
<dbReference type="EMBL" id="JAHBCL010000009">
    <property type="protein sequence ID" value="MBS7526390.1"/>
    <property type="molecule type" value="Genomic_DNA"/>
</dbReference>
<dbReference type="CDD" id="cd13603">
    <property type="entry name" value="PBP2_TRAP_Siap_TeaA_like"/>
    <property type="match status" value="1"/>
</dbReference>
<comment type="similarity">
    <text evidence="1">Belongs to the bacterial solute-binding protein 7 family.</text>
</comment>
<evidence type="ECO:0000256" key="2">
    <source>
        <dbReference type="ARBA" id="ARBA00022448"/>
    </source>
</evidence>
<dbReference type="RefSeq" id="WP_213236247.1">
    <property type="nucleotide sequence ID" value="NZ_JAHBCL010000009.1"/>
</dbReference>
<proteinExistence type="inferred from homology"/>
<evidence type="ECO:0000256" key="3">
    <source>
        <dbReference type="ARBA" id="ARBA00022729"/>
    </source>
</evidence>
<sequence length="355" mass="39585">MKSHKRLLKVFFLAVAVIAVAAAYKQFVISAPSELAKHSSTVQNIEPNGKVIIMTHSEQTNSVTHELAVHFKERLEHISNGELRVSIYGENTLGSLNDGINGISNGTFEMRLGMGPSKIMRVVTWLPSILGTSSQIIDQALASNEALKTMIEAENNADGVYLLGMMPSRYRILTNNGPVETLTDLKGMKIRTINAGIESDFWECLGAEPSAFNIEQVYMALQQGIVEAQENTIPSIVSNKIYECQTNVIRTNHKVYFDSFYINLDYYNSLTDAERTWIAAAVSDTIEFGRENLRDYERDGLETIIESGVEVSALSDTEKQKMIEIASPILVKSFAESYGADFVNDVIDQFRYEIK</sequence>
<dbReference type="Pfam" id="PF03480">
    <property type="entry name" value="DctP"/>
    <property type="match status" value="1"/>
</dbReference>
<name>A0ABS5PMI2_9FIRM</name>
<feature type="signal peptide" evidence="4">
    <location>
        <begin position="1"/>
        <end position="21"/>
    </location>
</feature>
<comment type="caution">
    <text evidence="5">The sequence shown here is derived from an EMBL/GenBank/DDBJ whole genome shotgun (WGS) entry which is preliminary data.</text>
</comment>
<evidence type="ECO:0000256" key="4">
    <source>
        <dbReference type="SAM" id="SignalP"/>
    </source>
</evidence>
<dbReference type="Gene3D" id="3.40.190.170">
    <property type="entry name" value="Bacterial extracellular solute-binding protein, family 7"/>
    <property type="match status" value="1"/>
</dbReference>
<keyword evidence="2" id="KW-0813">Transport</keyword>
<gene>
    <name evidence="5" type="ORF">KHM83_06850</name>
</gene>
<dbReference type="InterPro" id="IPR018389">
    <property type="entry name" value="DctP_fam"/>
</dbReference>
<keyword evidence="3 4" id="KW-0732">Signal</keyword>
<organism evidence="5 6">
    <name type="scientific">Fusibacter paucivorans</name>
    <dbReference type="NCBI Taxonomy" id="76009"/>
    <lineage>
        <taxon>Bacteria</taxon>
        <taxon>Bacillati</taxon>
        <taxon>Bacillota</taxon>
        <taxon>Clostridia</taxon>
        <taxon>Eubacteriales</taxon>
        <taxon>Eubacteriales Family XII. Incertae Sedis</taxon>
        <taxon>Fusibacter</taxon>
    </lineage>
</organism>
<evidence type="ECO:0000256" key="1">
    <source>
        <dbReference type="ARBA" id="ARBA00009023"/>
    </source>
</evidence>